<feature type="domain" description="Proteasome activator PA28 N-terminal" evidence="4">
    <location>
        <begin position="12"/>
        <end position="67"/>
    </location>
</feature>
<dbReference type="Proteomes" id="UP000070412">
    <property type="component" value="Unassembled WGS sequence"/>
</dbReference>
<evidence type="ECO:0000256" key="3">
    <source>
        <dbReference type="SAM" id="MobiDB-lite"/>
    </source>
</evidence>
<keyword evidence="9" id="KW-1185">Reference proteome</keyword>
<dbReference type="OrthoDB" id="6591885at2759"/>
<dbReference type="InterPro" id="IPR003185">
    <property type="entry name" value="Proteasome_activ_PA28_N"/>
</dbReference>
<dbReference type="GO" id="GO:0061136">
    <property type="term" value="P:regulation of proteasomal protein catabolic process"/>
    <property type="evidence" value="ECO:0007669"/>
    <property type="project" value="TreeGrafter"/>
</dbReference>
<dbReference type="VEuPathDB" id="VectorBase:SSCA004944"/>
<dbReference type="PANTHER" id="PTHR10660">
    <property type="entry name" value="PROTEASOME REGULATOR PA28"/>
    <property type="match status" value="1"/>
</dbReference>
<dbReference type="PANTHER" id="PTHR10660:SF2">
    <property type="entry name" value="LD45860P"/>
    <property type="match status" value="1"/>
</dbReference>
<dbReference type="InterPro" id="IPR009077">
    <property type="entry name" value="Proteasome_activ_PA28"/>
</dbReference>
<dbReference type="EMBL" id="JXLN01004507">
    <property type="protein sequence ID" value="KPM03284.1"/>
    <property type="molecule type" value="Genomic_DNA"/>
</dbReference>
<dbReference type="InterPro" id="IPR036996">
    <property type="entry name" value="PA28_N_sf"/>
</dbReference>
<evidence type="ECO:0000259" key="5">
    <source>
        <dbReference type="Pfam" id="PF02252"/>
    </source>
</evidence>
<sequence length="286" mass="33059">MSESGIRPDYDLEISHFKENIKSEAESLVLKTFPKKTLELHNLLESPRFSLKNLDKIRHEVNIPIPEYPYITPVQSKTATIKSTNDECDDVPNGPSRKRKFLVLSEESQTDNKEEGEQSALKNSSNHLDGSRVLILPYGSVRCNIHIIELIDIVKPLIRQLVDDTNLLKMWVLFLIPRIEDGNNFGVSIQEETLSEIRTVEAEAAAYFDQMSRYFLSRAKIITKIAKYPHVDDFRRNVSEIDEKEFISLRLIVAELRNHYASLHDIVTKNLEKIKTPRPQNQHTMY</sequence>
<dbReference type="InterPro" id="IPR036997">
    <property type="entry name" value="PA28_C_sf"/>
</dbReference>
<dbReference type="GO" id="GO:0008537">
    <property type="term" value="C:proteasome activator complex"/>
    <property type="evidence" value="ECO:0007669"/>
    <property type="project" value="InterPro"/>
</dbReference>
<gene>
    <name evidence="7" type="ORF">QR98_0017140</name>
    <name evidence="6" type="ORF">SSS_7311</name>
</gene>
<dbReference type="InterPro" id="IPR036252">
    <property type="entry name" value="Proteasome_activ_sf"/>
</dbReference>
<dbReference type="GO" id="GO:2000045">
    <property type="term" value="P:regulation of G1/S transition of mitotic cell cycle"/>
    <property type="evidence" value="ECO:0007669"/>
    <property type="project" value="TreeGrafter"/>
</dbReference>
<dbReference type="EnsemblMetazoa" id="SSS_7311s_mrna">
    <property type="protein sequence ID" value="KAF7491053.1"/>
    <property type="gene ID" value="SSS_7311"/>
</dbReference>
<dbReference type="GO" id="GO:0005737">
    <property type="term" value="C:cytoplasm"/>
    <property type="evidence" value="ECO:0007669"/>
    <property type="project" value="TreeGrafter"/>
</dbReference>
<evidence type="ECO:0000313" key="9">
    <source>
        <dbReference type="Proteomes" id="UP000070412"/>
    </source>
</evidence>
<accession>A0A131ZX53</accession>
<dbReference type="AlphaFoldDB" id="A0A131ZX53"/>
<dbReference type="SUPFAM" id="SSF47216">
    <property type="entry name" value="Proteasome activator"/>
    <property type="match status" value="1"/>
</dbReference>
<dbReference type="Gene3D" id="1.20.120.180">
    <property type="entry name" value="Proteasome activator pa28, C-terminal domain"/>
    <property type="match status" value="1"/>
</dbReference>
<feature type="region of interest" description="Disordered" evidence="3">
    <location>
        <begin position="106"/>
        <end position="125"/>
    </location>
</feature>
<evidence type="ECO:0000313" key="7">
    <source>
        <dbReference type="EMBL" id="KPM03284.1"/>
    </source>
</evidence>
<evidence type="ECO:0000259" key="4">
    <source>
        <dbReference type="Pfam" id="PF02251"/>
    </source>
</evidence>
<name>A0A131ZX53_SARSC</name>
<dbReference type="EMBL" id="WVUK01000062">
    <property type="protein sequence ID" value="KAF7491053.1"/>
    <property type="molecule type" value="Genomic_DNA"/>
</dbReference>
<keyword evidence="2 7" id="KW-0647">Proteasome</keyword>
<evidence type="ECO:0000313" key="10">
    <source>
        <dbReference type="Proteomes" id="UP000616769"/>
    </source>
</evidence>
<dbReference type="Pfam" id="PF02252">
    <property type="entry name" value="PA28_C"/>
    <property type="match status" value="1"/>
</dbReference>
<proteinExistence type="inferred from homology"/>
<reference evidence="8" key="4">
    <citation type="submission" date="2022-06" db="UniProtKB">
        <authorList>
            <consortium name="EnsemblMetazoa"/>
        </authorList>
    </citation>
    <scope>IDENTIFICATION</scope>
</reference>
<comment type="similarity">
    <text evidence="1">Belongs to the PA28 family.</text>
</comment>
<reference evidence="7 10" key="1">
    <citation type="journal article" date="2015" name="Parasit. Vectors">
        <title>Draft genome of the scabies mite.</title>
        <authorList>
            <person name="Rider S.D.Jr."/>
            <person name="Morgan M.S."/>
            <person name="Arlian L.G."/>
        </authorList>
    </citation>
    <scope>NUCLEOTIDE SEQUENCE [LARGE SCALE GENOMIC DNA]</scope>
    <source>
        <strain evidence="7">Arlian Lab</strain>
    </source>
</reference>
<dbReference type="Gene3D" id="1.20.5.120">
    <property type="entry name" value="Proteasome activator pa28, N-terminal domain"/>
    <property type="match status" value="1"/>
</dbReference>
<evidence type="ECO:0000313" key="6">
    <source>
        <dbReference type="EMBL" id="KAF7491053.1"/>
    </source>
</evidence>
<dbReference type="OMA" id="LRLCCCE"/>
<feature type="domain" description="Proteasome activator PA28 C-terminal" evidence="5">
    <location>
        <begin position="141"/>
        <end position="283"/>
    </location>
</feature>
<dbReference type="GO" id="GO:0005654">
    <property type="term" value="C:nucleoplasm"/>
    <property type="evidence" value="ECO:0007669"/>
    <property type="project" value="TreeGrafter"/>
</dbReference>
<dbReference type="FunFam" id="1.20.120.180:FF:000001">
    <property type="entry name" value="Proteasome activator complex subunit 3"/>
    <property type="match status" value="1"/>
</dbReference>
<evidence type="ECO:0000256" key="2">
    <source>
        <dbReference type="ARBA" id="ARBA00022942"/>
    </source>
</evidence>
<organism evidence="7 10">
    <name type="scientific">Sarcoptes scabiei</name>
    <name type="common">Itch mite</name>
    <name type="synonym">Acarus scabiei</name>
    <dbReference type="NCBI Taxonomy" id="52283"/>
    <lineage>
        <taxon>Eukaryota</taxon>
        <taxon>Metazoa</taxon>
        <taxon>Ecdysozoa</taxon>
        <taxon>Arthropoda</taxon>
        <taxon>Chelicerata</taxon>
        <taxon>Arachnida</taxon>
        <taxon>Acari</taxon>
        <taxon>Acariformes</taxon>
        <taxon>Sarcoptiformes</taxon>
        <taxon>Astigmata</taxon>
        <taxon>Psoroptidia</taxon>
        <taxon>Sarcoptoidea</taxon>
        <taxon>Sarcoptidae</taxon>
        <taxon>Sarcoptinae</taxon>
        <taxon>Sarcoptes</taxon>
    </lineage>
</organism>
<dbReference type="InterPro" id="IPR003186">
    <property type="entry name" value="PA28_C"/>
</dbReference>
<reference evidence="6" key="3">
    <citation type="submission" date="2020-01" db="EMBL/GenBank/DDBJ databases">
        <authorList>
            <person name="Korhonen P.K.K."/>
            <person name="Guangxu M.G."/>
            <person name="Wang T.W."/>
            <person name="Stroehlein A.J.S."/>
            <person name="Young N.D."/>
            <person name="Ang C.-S.A."/>
            <person name="Fernando D.W.F."/>
            <person name="Lu H.L."/>
            <person name="Taylor S.T."/>
            <person name="Ehtesham M.E.M."/>
            <person name="Najaraj S.H.N."/>
            <person name="Harsha G.H.G."/>
            <person name="Madugundu A.M."/>
            <person name="Renuse S.R."/>
            <person name="Holt D.H."/>
            <person name="Pandey A.P."/>
            <person name="Papenfuss A.P."/>
            <person name="Gasser R.B.G."/>
            <person name="Fischer K.F."/>
        </authorList>
    </citation>
    <scope>NUCLEOTIDE SEQUENCE</scope>
    <source>
        <strain evidence="6">SSS_KF_BRIS2020</strain>
    </source>
</reference>
<dbReference type="Pfam" id="PF02251">
    <property type="entry name" value="PA28_N"/>
    <property type="match status" value="1"/>
</dbReference>
<evidence type="ECO:0000256" key="1">
    <source>
        <dbReference type="ARBA" id="ARBA00005883"/>
    </source>
</evidence>
<reference evidence="9" key="2">
    <citation type="journal article" date="2020" name="PLoS Negl. Trop. Dis.">
        <title>High-quality nuclear genome for Sarcoptes scabiei-A critical resource for a neglected parasite.</title>
        <authorList>
            <person name="Korhonen P.K."/>
            <person name="Gasser R.B."/>
            <person name="Ma G."/>
            <person name="Wang T."/>
            <person name="Stroehlein A.J."/>
            <person name="Young N.D."/>
            <person name="Ang C.S."/>
            <person name="Fernando D.D."/>
            <person name="Lu H.C."/>
            <person name="Taylor S."/>
            <person name="Reynolds S.L."/>
            <person name="Mofiz E."/>
            <person name="Najaraj S.H."/>
            <person name="Gowda H."/>
            <person name="Madugundu A."/>
            <person name="Renuse S."/>
            <person name="Holt D."/>
            <person name="Pandey A."/>
            <person name="Papenfuss A.T."/>
            <person name="Fischer K."/>
        </authorList>
    </citation>
    <scope>NUCLEOTIDE SEQUENCE [LARGE SCALE GENOMIC DNA]</scope>
</reference>
<dbReference type="GO" id="GO:0061133">
    <property type="term" value="F:endopeptidase activator activity"/>
    <property type="evidence" value="ECO:0007669"/>
    <property type="project" value="TreeGrafter"/>
</dbReference>
<protein>
    <submittedName>
        <fullName evidence="6 7">Proteasome activator complex subunit 3</fullName>
    </submittedName>
</protein>
<dbReference type="Proteomes" id="UP000616769">
    <property type="component" value="Unassembled WGS sequence"/>
</dbReference>
<evidence type="ECO:0000313" key="8">
    <source>
        <dbReference type="EnsemblMetazoa" id="KAF7491053.1"/>
    </source>
</evidence>